<keyword evidence="4" id="KW-1133">Transmembrane helix</keyword>
<evidence type="ECO:0000313" key="6">
    <source>
        <dbReference type="Proteomes" id="UP001165060"/>
    </source>
</evidence>
<evidence type="ECO:0008006" key="7">
    <source>
        <dbReference type="Google" id="ProtNLM"/>
    </source>
</evidence>
<dbReference type="EMBL" id="BRYB01006629">
    <property type="protein sequence ID" value="GMI53629.1"/>
    <property type="molecule type" value="Genomic_DNA"/>
</dbReference>
<evidence type="ECO:0000256" key="3">
    <source>
        <dbReference type="SAM" id="MobiDB-lite"/>
    </source>
</evidence>
<evidence type="ECO:0000313" key="5">
    <source>
        <dbReference type="EMBL" id="GMI53629.1"/>
    </source>
</evidence>
<dbReference type="InterPro" id="IPR039776">
    <property type="entry name" value="Pds5"/>
</dbReference>
<evidence type="ECO:0000256" key="2">
    <source>
        <dbReference type="ARBA" id="ARBA00023242"/>
    </source>
</evidence>
<feature type="transmembrane region" description="Helical" evidence="4">
    <location>
        <begin position="137"/>
        <end position="156"/>
    </location>
</feature>
<dbReference type="PANTHER" id="PTHR12663">
    <property type="entry name" value="ANDROGEN INDUCED INHIBITOR OF PROLIFERATION AS3 / PDS5-RELATED"/>
    <property type="match status" value="1"/>
</dbReference>
<feature type="compositionally biased region" description="Basic residues" evidence="3">
    <location>
        <begin position="1"/>
        <end position="10"/>
    </location>
</feature>
<keyword evidence="4" id="KW-0472">Membrane</keyword>
<feature type="compositionally biased region" description="Basic residues" evidence="3">
    <location>
        <begin position="108"/>
        <end position="117"/>
    </location>
</feature>
<proteinExistence type="predicted"/>
<reference evidence="5 6" key="1">
    <citation type="journal article" date="2023" name="Commun. Biol.">
        <title>Genome analysis of Parmales, the sister group of diatoms, reveals the evolutionary specialization of diatoms from phago-mixotrophs to photoautotrophs.</title>
        <authorList>
            <person name="Ban H."/>
            <person name="Sato S."/>
            <person name="Yoshikawa S."/>
            <person name="Yamada K."/>
            <person name="Nakamura Y."/>
            <person name="Ichinomiya M."/>
            <person name="Sato N."/>
            <person name="Blanc-Mathieu R."/>
            <person name="Endo H."/>
            <person name="Kuwata A."/>
            <person name="Ogata H."/>
        </authorList>
    </citation>
    <scope>NUCLEOTIDE SEQUENCE [LARGE SCALE GENOMIC DNA]</scope>
</reference>
<name>A0ABQ6NAU6_9STRA</name>
<dbReference type="PANTHER" id="PTHR12663:SF0">
    <property type="entry name" value="PRECOCIOUS DISSOCIATION OF SISTERS 5, ISOFORM A"/>
    <property type="match status" value="1"/>
</dbReference>
<keyword evidence="4" id="KW-0812">Transmembrane</keyword>
<dbReference type="Proteomes" id="UP001165060">
    <property type="component" value="Unassembled WGS sequence"/>
</dbReference>
<gene>
    <name evidence="5" type="ORF">TeGR_g6358</name>
</gene>
<evidence type="ECO:0000256" key="4">
    <source>
        <dbReference type="SAM" id="Phobius"/>
    </source>
</evidence>
<feature type="region of interest" description="Disordered" evidence="3">
    <location>
        <begin position="1"/>
        <end position="39"/>
    </location>
</feature>
<comment type="caution">
    <text evidence="5">The sequence shown here is derived from an EMBL/GenBank/DDBJ whole genome shotgun (WGS) entry which is preliminary data.</text>
</comment>
<keyword evidence="6" id="KW-1185">Reference proteome</keyword>
<protein>
    <recommendedName>
        <fullName evidence="7">TLC domain-containing protein</fullName>
    </recommendedName>
</protein>
<sequence length="391" mass="43932">MPTPAKRGRSTKTPSRSTHKPSRAGPAKSPAPNARVSVYWPEEKRWFAGTVETPSKKKDKKKVLVKYDDGDEEILDMSREKWKLLEEEDDDSDAAPLLTKKPCDARRGRSKSPKRKSSAAAAESLRERTGMGFWQEFSNGWTIILPFLAGVYRRYYEQGHPVPSSLQELLGSAPDLLIFSTLVHCPFSFIYHLRCAMGIYPTREAKLHNPWRRLDHTFIHFCCAVYSYALSGDLIYTAVLACMHLYCVCKVWGWHGNRSSVGLPLQRRLQPLIQLYLAPILWNGDSETYAKAYATGLLCFVLFKVVPLGGWGHALFHVGAAPYFLFLLEASEKVELGGWRGGAKWGGWGAGDGGMGALTKAVFVLGGGLMCYEWRRDGAQRRKYKEAVFTQ</sequence>
<evidence type="ECO:0000256" key="1">
    <source>
        <dbReference type="ARBA" id="ARBA00004123"/>
    </source>
</evidence>
<feature type="transmembrane region" description="Helical" evidence="4">
    <location>
        <begin position="176"/>
        <end position="197"/>
    </location>
</feature>
<accession>A0ABQ6NAU6</accession>
<organism evidence="5 6">
    <name type="scientific">Tetraparma gracilis</name>
    <dbReference type="NCBI Taxonomy" id="2962635"/>
    <lineage>
        <taxon>Eukaryota</taxon>
        <taxon>Sar</taxon>
        <taxon>Stramenopiles</taxon>
        <taxon>Ochrophyta</taxon>
        <taxon>Bolidophyceae</taxon>
        <taxon>Parmales</taxon>
        <taxon>Triparmaceae</taxon>
        <taxon>Tetraparma</taxon>
    </lineage>
</organism>
<comment type="subcellular location">
    <subcellularLocation>
        <location evidence="1">Nucleus</location>
    </subcellularLocation>
</comment>
<dbReference type="Gene3D" id="2.30.30.140">
    <property type="match status" value="1"/>
</dbReference>
<feature type="region of interest" description="Disordered" evidence="3">
    <location>
        <begin position="91"/>
        <end position="123"/>
    </location>
</feature>
<keyword evidence="2" id="KW-0539">Nucleus</keyword>